<comment type="caution">
    <text evidence="7">The sequence shown here is derived from an EMBL/GenBank/DDBJ whole genome shotgun (WGS) entry which is preliminary data.</text>
</comment>
<feature type="transmembrane region" description="Helical" evidence="5">
    <location>
        <begin position="43"/>
        <end position="62"/>
    </location>
</feature>
<dbReference type="Proteomes" id="UP000283895">
    <property type="component" value="Unassembled WGS sequence"/>
</dbReference>
<dbReference type="InterPro" id="IPR008253">
    <property type="entry name" value="Marvel"/>
</dbReference>
<evidence type="ECO:0000313" key="8">
    <source>
        <dbReference type="Proteomes" id="UP000283895"/>
    </source>
</evidence>
<keyword evidence="2 5" id="KW-0812">Transmembrane</keyword>
<dbReference type="Pfam" id="PF01284">
    <property type="entry name" value="MARVEL"/>
    <property type="match status" value="1"/>
</dbReference>
<name>A0A423WSB0_9PEZI</name>
<protein>
    <recommendedName>
        <fullName evidence="6">MARVEL domain-containing protein</fullName>
    </recommendedName>
</protein>
<dbReference type="OrthoDB" id="2117453at2759"/>
<keyword evidence="3 5" id="KW-1133">Transmembrane helix</keyword>
<evidence type="ECO:0000259" key="6">
    <source>
        <dbReference type="Pfam" id="PF01284"/>
    </source>
</evidence>
<dbReference type="EMBL" id="LKEA01000010">
    <property type="protein sequence ID" value="ROW06394.1"/>
    <property type="molecule type" value="Genomic_DNA"/>
</dbReference>
<sequence>MEFPLVLALRGAQGIFAGIILGLSAYVVHWYNADTLTSPPSQVSFLIFVPLFSLLSIAYLEVTPKFLPKYSHPWAVLALEVTNVIFYFAGFVALAVFLNHLIFCRGAVCGSARASAVFAAFNFALWGVTAGLAVKGSLTGGFAGLLARRPGAKSGTQKQNPQMKETV</sequence>
<feature type="transmembrane region" description="Helical" evidence="5">
    <location>
        <begin position="74"/>
        <end position="103"/>
    </location>
</feature>
<feature type="domain" description="MARVEL" evidence="6">
    <location>
        <begin position="6"/>
        <end position="131"/>
    </location>
</feature>
<evidence type="ECO:0000256" key="1">
    <source>
        <dbReference type="ARBA" id="ARBA00004141"/>
    </source>
</evidence>
<evidence type="ECO:0000313" key="7">
    <source>
        <dbReference type="EMBL" id="ROW06394.1"/>
    </source>
</evidence>
<dbReference type="STRING" id="356882.A0A423WSB0"/>
<gene>
    <name evidence="7" type="ORF">VMCG_04324</name>
</gene>
<comment type="subcellular location">
    <subcellularLocation>
        <location evidence="1">Membrane</location>
        <topology evidence="1">Multi-pass membrane protein</topology>
    </subcellularLocation>
</comment>
<evidence type="ECO:0000256" key="3">
    <source>
        <dbReference type="ARBA" id="ARBA00022989"/>
    </source>
</evidence>
<evidence type="ECO:0000256" key="2">
    <source>
        <dbReference type="ARBA" id="ARBA00022692"/>
    </source>
</evidence>
<proteinExistence type="predicted"/>
<dbReference type="PANTHER" id="PTHR37451">
    <property type="entry name" value="MARVEL DOMAIN"/>
    <property type="match status" value="1"/>
</dbReference>
<accession>A0A423WSB0</accession>
<evidence type="ECO:0000256" key="4">
    <source>
        <dbReference type="ARBA" id="ARBA00023136"/>
    </source>
</evidence>
<evidence type="ECO:0000256" key="5">
    <source>
        <dbReference type="SAM" id="Phobius"/>
    </source>
</evidence>
<reference evidence="7 8" key="1">
    <citation type="submission" date="2015-09" db="EMBL/GenBank/DDBJ databases">
        <title>Host preference determinants of Valsa canker pathogens revealed by comparative genomics.</title>
        <authorList>
            <person name="Yin Z."/>
            <person name="Huang L."/>
        </authorList>
    </citation>
    <scope>NUCLEOTIDE SEQUENCE [LARGE SCALE GENOMIC DNA]</scope>
    <source>
        <strain evidence="7 8">03-1</strain>
    </source>
</reference>
<feature type="transmembrane region" description="Helical" evidence="5">
    <location>
        <begin position="12"/>
        <end position="31"/>
    </location>
</feature>
<dbReference type="PANTHER" id="PTHR37451:SF5">
    <property type="entry name" value="MARVEL DOMAIN-CONTAINING PROTEIN"/>
    <property type="match status" value="1"/>
</dbReference>
<dbReference type="GO" id="GO:0016020">
    <property type="term" value="C:membrane"/>
    <property type="evidence" value="ECO:0007669"/>
    <property type="project" value="UniProtKB-SubCell"/>
</dbReference>
<organism evidence="7 8">
    <name type="scientific">Cytospora schulzeri</name>
    <dbReference type="NCBI Taxonomy" id="448051"/>
    <lineage>
        <taxon>Eukaryota</taxon>
        <taxon>Fungi</taxon>
        <taxon>Dikarya</taxon>
        <taxon>Ascomycota</taxon>
        <taxon>Pezizomycotina</taxon>
        <taxon>Sordariomycetes</taxon>
        <taxon>Sordariomycetidae</taxon>
        <taxon>Diaporthales</taxon>
        <taxon>Cytosporaceae</taxon>
        <taxon>Cytospora</taxon>
    </lineage>
</organism>
<keyword evidence="8" id="KW-1185">Reference proteome</keyword>
<feature type="transmembrane region" description="Helical" evidence="5">
    <location>
        <begin position="123"/>
        <end position="147"/>
    </location>
</feature>
<keyword evidence="4 5" id="KW-0472">Membrane</keyword>
<dbReference type="AlphaFoldDB" id="A0A423WSB0"/>